<accession>A0AAN0NLA9</accession>
<sequence length="95" mass="10014">MITTQDQVTVAFTLAGQVGARDFPDWIARHAAKLGIAYDIAESTQRSLSLRATGAAEMVDAFALACSLGPQSVEIEALTFADTSADLRSDGFFSG</sequence>
<dbReference type="KEGG" id="yrh:AABB31_06420"/>
<evidence type="ECO:0000313" key="1">
    <source>
        <dbReference type="EMBL" id="WZU68520.1"/>
    </source>
</evidence>
<gene>
    <name evidence="1" type="ORF">AABB31_06420</name>
</gene>
<dbReference type="RefSeq" id="WP_342077809.1">
    <property type="nucleotide sequence ID" value="NZ_CP151767.2"/>
</dbReference>
<keyword evidence="2" id="KW-1185">Reference proteome</keyword>
<dbReference type="Gene3D" id="3.30.70.100">
    <property type="match status" value="1"/>
</dbReference>
<name>A0AAN0NLA9_9RHOB</name>
<dbReference type="EMBL" id="CP151767">
    <property type="protein sequence ID" value="WZU68520.1"/>
    <property type="molecule type" value="Genomic_DNA"/>
</dbReference>
<dbReference type="Proteomes" id="UP001470809">
    <property type="component" value="Chromosome"/>
</dbReference>
<proteinExistence type="predicted"/>
<reference evidence="1" key="1">
    <citation type="submission" date="2024-08" db="EMBL/GenBank/DDBJ databases">
        <title>Phylogenomic analyses of a clade within the roseobacter group suggest taxonomic reassignments of species of the genera Aestuariivita, Citreicella, Loktanella, Nautella, Pelagibaca, Ruegeria, Thalassobius, Thiobacimonas and Tropicibacter, and the proposal o.</title>
        <authorList>
            <person name="Jeon C.O."/>
        </authorList>
    </citation>
    <scope>NUCLEOTIDE SEQUENCE</scope>
    <source>
        <strain evidence="1">SS1-5</strain>
    </source>
</reference>
<organism evidence="1 2">
    <name type="scientific">Yoonia rhodophyticola</name>
    <dbReference type="NCBI Taxonomy" id="3137370"/>
    <lineage>
        <taxon>Bacteria</taxon>
        <taxon>Pseudomonadati</taxon>
        <taxon>Pseudomonadota</taxon>
        <taxon>Alphaproteobacteria</taxon>
        <taxon>Rhodobacterales</taxon>
        <taxon>Paracoccaceae</taxon>
        <taxon>Yoonia</taxon>
    </lineage>
</organism>
<evidence type="ECO:0008006" key="3">
    <source>
        <dbReference type="Google" id="ProtNLM"/>
    </source>
</evidence>
<evidence type="ECO:0000313" key="2">
    <source>
        <dbReference type="Proteomes" id="UP001470809"/>
    </source>
</evidence>
<dbReference type="AlphaFoldDB" id="A0AAN0NLA9"/>
<dbReference type="SUPFAM" id="SSF54975">
    <property type="entry name" value="Acylphosphatase/BLUF domain-like"/>
    <property type="match status" value="1"/>
</dbReference>
<dbReference type="InterPro" id="IPR036046">
    <property type="entry name" value="Acylphosphatase-like_dom_sf"/>
</dbReference>
<protein>
    <recommendedName>
        <fullName evidence="3">Acylphosphatase</fullName>
    </recommendedName>
</protein>